<sequence length="220" mass="26412">MYFQTAQPTRKNQYSWERRLSVYWAYLRVINVFHAQYSDTTNINHSEADALETVNEANRQLLCIVREYREMTNPNQKNKTIDAAHMERKIRFFIQDAAEIKIHIWYVMCRLECFLTNMRKHLHQLLDKSKRPRKPVNVMNCKACPYCVKSDEREQSEPAKNRKHRKQQRQQQQPKQNNRTEHGGQQKQKSKQQQQQQRPSRQPKGRKGTSRTPSNRGRKC</sequence>
<keyword evidence="3" id="KW-1185">Reference proteome</keyword>
<evidence type="ECO:0000256" key="1">
    <source>
        <dbReference type="SAM" id="MobiDB-lite"/>
    </source>
</evidence>
<evidence type="ECO:0000313" key="2">
    <source>
        <dbReference type="EnsemblMetazoa" id="ASTEI01052-PA"/>
    </source>
</evidence>
<dbReference type="EnsemblMetazoa" id="ASTEI01052-RA">
    <property type="protein sequence ID" value="ASTEI01052-PA"/>
    <property type="gene ID" value="ASTEI01052"/>
</dbReference>
<organism evidence="2 3">
    <name type="scientific">Anopheles stephensi</name>
    <name type="common">Indo-Pakistan malaria mosquito</name>
    <dbReference type="NCBI Taxonomy" id="30069"/>
    <lineage>
        <taxon>Eukaryota</taxon>
        <taxon>Metazoa</taxon>
        <taxon>Ecdysozoa</taxon>
        <taxon>Arthropoda</taxon>
        <taxon>Hexapoda</taxon>
        <taxon>Insecta</taxon>
        <taxon>Pterygota</taxon>
        <taxon>Neoptera</taxon>
        <taxon>Endopterygota</taxon>
        <taxon>Diptera</taxon>
        <taxon>Nematocera</taxon>
        <taxon>Culicoidea</taxon>
        <taxon>Culicidae</taxon>
        <taxon>Anophelinae</taxon>
        <taxon>Anopheles</taxon>
    </lineage>
</organism>
<reference evidence="2" key="2">
    <citation type="submission" date="2020-05" db="UniProtKB">
        <authorList>
            <consortium name="EnsemblMetazoa"/>
        </authorList>
    </citation>
    <scope>IDENTIFICATION</scope>
    <source>
        <strain evidence="2">Indian</strain>
    </source>
</reference>
<feature type="compositionally biased region" description="Low complexity" evidence="1">
    <location>
        <begin position="185"/>
        <end position="200"/>
    </location>
</feature>
<feature type="compositionally biased region" description="Polar residues" evidence="1">
    <location>
        <begin position="210"/>
        <end position="220"/>
    </location>
</feature>
<protein>
    <submittedName>
        <fullName evidence="2">Uncharacterized protein</fullName>
    </submittedName>
</protein>
<accession>A0A182XXW6</accession>
<dbReference type="AlphaFoldDB" id="A0A182XXW6"/>
<proteinExistence type="predicted"/>
<dbReference type="VEuPathDB" id="VectorBase:ASTE005183"/>
<reference evidence="3" key="1">
    <citation type="journal article" date="2014" name="Genome Biol.">
        <title>Genome analysis of a major urban malaria vector mosquito, Anopheles stephensi.</title>
        <authorList>
            <person name="Jiang X."/>
            <person name="Peery A."/>
            <person name="Hall A.B."/>
            <person name="Sharma A."/>
            <person name="Chen X.G."/>
            <person name="Waterhouse R.M."/>
            <person name="Komissarov A."/>
            <person name="Riehle M.M."/>
            <person name="Shouche Y."/>
            <person name="Sharakhova M.V."/>
            <person name="Lawson D."/>
            <person name="Pakpour N."/>
            <person name="Arensburger P."/>
            <person name="Davidson V.L."/>
            <person name="Eiglmeier K."/>
            <person name="Emrich S."/>
            <person name="George P."/>
            <person name="Kennedy R.C."/>
            <person name="Mane S.P."/>
            <person name="Maslen G."/>
            <person name="Oringanje C."/>
            <person name="Qi Y."/>
            <person name="Settlage R."/>
            <person name="Tojo M."/>
            <person name="Tubio J.M."/>
            <person name="Unger M.F."/>
            <person name="Wang B."/>
            <person name="Vernick K.D."/>
            <person name="Ribeiro J.M."/>
            <person name="James A.A."/>
            <person name="Michel K."/>
            <person name="Riehle M.A."/>
            <person name="Luckhart S."/>
            <person name="Sharakhov I.V."/>
            <person name="Tu Z."/>
        </authorList>
    </citation>
    <scope>NUCLEOTIDE SEQUENCE [LARGE SCALE GENOMIC DNA]</scope>
    <source>
        <strain evidence="3">Indian</strain>
    </source>
</reference>
<dbReference type="Proteomes" id="UP000076408">
    <property type="component" value="Unassembled WGS sequence"/>
</dbReference>
<dbReference type="VEuPathDB" id="VectorBase:ASTEI20_042634"/>
<feature type="region of interest" description="Disordered" evidence="1">
    <location>
        <begin position="152"/>
        <end position="220"/>
    </location>
</feature>
<dbReference type="VEuPathDB" id="VectorBase:ASTEI01052"/>
<evidence type="ECO:0000313" key="3">
    <source>
        <dbReference type="Proteomes" id="UP000076408"/>
    </source>
</evidence>
<dbReference type="STRING" id="30069.A0A182XXW6"/>
<dbReference type="OMA" id="IDAAHME"/>
<name>A0A182XXW6_ANOST</name>